<gene>
    <name evidence="1" type="ORF">JF888_07725</name>
</gene>
<dbReference type="AlphaFoldDB" id="A0A934KGB2"/>
<accession>A0A934KGB2</accession>
<organism evidence="1 2">
    <name type="scientific">Candidatus Dormiibacter inghamiae</name>
    <dbReference type="NCBI Taxonomy" id="3127013"/>
    <lineage>
        <taxon>Bacteria</taxon>
        <taxon>Bacillati</taxon>
        <taxon>Candidatus Dormiibacterota</taxon>
        <taxon>Candidatus Dormibacteria</taxon>
        <taxon>Candidatus Dormibacterales</taxon>
        <taxon>Candidatus Dormibacteraceae</taxon>
        <taxon>Candidatus Dormiibacter</taxon>
    </lineage>
</organism>
<name>A0A934KGB2_9BACT</name>
<dbReference type="InterPro" id="IPR009758">
    <property type="entry name" value="DUF1326"/>
</dbReference>
<dbReference type="RefSeq" id="WP_338178411.1">
    <property type="nucleotide sequence ID" value="NZ_JAEKNQ010000030.1"/>
</dbReference>
<evidence type="ECO:0000313" key="2">
    <source>
        <dbReference type="Proteomes" id="UP000620075"/>
    </source>
</evidence>
<comment type="caution">
    <text evidence="1">The sequence shown here is derived from an EMBL/GenBank/DDBJ whole genome shotgun (WGS) entry which is preliminary data.</text>
</comment>
<sequence>MSFHVSGDYFESCNCQVSCPCIFLAPATEDTCDAVLAWHIRRGDMDGVSLENLTVALAVHSPKLMREGGWKAALYLDERADADQAKALGAIFSGQAGGHLANVAPLIGTVTGVHSASIRFDSDGGRRRLSVGKVLEMDVEELKGMDGVGPPVISNPLFSPVTQPIRQAKSGTLDYKGDWTVSATSSNGFITEFEYRS</sequence>
<proteinExistence type="predicted"/>
<dbReference type="Proteomes" id="UP000620075">
    <property type="component" value="Unassembled WGS sequence"/>
</dbReference>
<dbReference type="EMBL" id="JAEKNQ010000030">
    <property type="protein sequence ID" value="MBJ7603062.1"/>
    <property type="molecule type" value="Genomic_DNA"/>
</dbReference>
<protein>
    <submittedName>
        <fullName evidence="1">DUF1326 domain-containing protein</fullName>
    </submittedName>
</protein>
<reference evidence="1 2" key="1">
    <citation type="submission" date="2020-10" db="EMBL/GenBank/DDBJ databases">
        <title>Ca. Dormibacterota MAGs.</title>
        <authorList>
            <person name="Montgomery K."/>
        </authorList>
    </citation>
    <scope>NUCLEOTIDE SEQUENCE [LARGE SCALE GENOMIC DNA]</scope>
    <source>
        <strain evidence="1">SC8811_S16_3</strain>
    </source>
</reference>
<evidence type="ECO:0000313" key="1">
    <source>
        <dbReference type="EMBL" id="MBJ7603062.1"/>
    </source>
</evidence>
<dbReference type="Pfam" id="PF07040">
    <property type="entry name" value="DUF1326"/>
    <property type="match status" value="1"/>
</dbReference>